<dbReference type="Gene3D" id="3.30.70.660">
    <property type="entry name" value="Pseudouridine synthase I, catalytic domain, C-terminal subdomain"/>
    <property type="match status" value="1"/>
</dbReference>
<dbReference type="InterPro" id="IPR020097">
    <property type="entry name" value="PsdUridine_synth_TruA_a/b_dom"/>
</dbReference>
<dbReference type="Pfam" id="PF01416">
    <property type="entry name" value="PseudoU_synth_1"/>
    <property type="match status" value="2"/>
</dbReference>
<dbReference type="HAMAP" id="MF_00171">
    <property type="entry name" value="TruA"/>
    <property type="match status" value="1"/>
</dbReference>
<dbReference type="FunFam" id="3.30.70.580:FF:000001">
    <property type="entry name" value="tRNA pseudouridine synthase A"/>
    <property type="match status" value="1"/>
</dbReference>
<dbReference type="InterPro" id="IPR001406">
    <property type="entry name" value="PsdUridine_synth_TruA"/>
</dbReference>
<dbReference type="PIRSF" id="PIRSF001430">
    <property type="entry name" value="tRNA_psdUrid_synth"/>
    <property type="match status" value="1"/>
</dbReference>
<dbReference type="EMBL" id="AP019831">
    <property type="protein sequence ID" value="BBM46158.1"/>
    <property type="molecule type" value="Genomic_DNA"/>
</dbReference>
<keyword evidence="3 4" id="KW-0413">Isomerase</keyword>
<dbReference type="EC" id="5.4.99.12" evidence="4"/>
<dbReference type="AlphaFoldDB" id="A0A510K3A9"/>
<comment type="catalytic activity">
    <reaction evidence="4 7">
        <text>uridine(38/39/40) in tRNA = pseudouridine(38/39/40) in tRNA</text>
        <dbReference type="Rhea" id="RHEA:22376"/>
        <dbReference type="Rhea" id="RHEA-COMP:10085"/>
        <dbReference type="Rhea" id="RHEA-COMP:10087"/>
        <dbReference type="ChEBI" id="CHEBI:65314"/>
        <dbReference type="ChEBI" id="CHEBI:65315"/>
        <dbReference type="EC" id="5.4.99.12"/>
    </reaction>
</comment>
<dbReference type="PANTHER" id="PTHR11142">
    <property type="entry name" value="PSEUDOURIDYLATE SYNTHASE"/>
    <property type="match status" value="1"/>
</dbReference>
<proteinExistence type="inferred from homology"/>
<dbReference type="InterPro" id="IPR020095">
    <property type="entry name" value="PsdUridine_synth_TruA_C"/>
</dbReference>
<dbReference type="Gene3D" id="3.30.70.580">
    <property type="entry name" value="Pseudouridine synthase I, catalytic domain, N-terminal subdomain"/>
    <property type="match status" value="1"/>
</dbReference>
<dbReference type="GO" id="GO:0160147">
    <property type="term" value="F:tRNA pseudouridine(38-40) synthase activity"/>
    <property type="evidence" value="ECO:0007669"/>
    <property type="project" value="UniProtKB-EC"/>
</dbReference>
<name>A0A510K3A9_9FUSO</name>
<dbReference type="RefSeq" id="WP_026748732.1">
    <property type="nucleotide sequence ID" value="NZ_AP019831.1"/>
</dbReference>
<dbReference type="OrthoDB" id="9811823at2"/>
<sequence>MEKRNAKMIYQYDGSKFCGFQRQNAMKTVQGEIEKVIFRTFSQKINMISSGRTDKGVHAMEQVSNFVIDSKIPLEAIKKQINKCLKGEIKVLNIEEADKKFNARFDAKSRTYLYIMRAEEDITPFEANYVTGLRKSVDVEKFQEIMDDFVGKYDFSSFMKKDKAYRNPVREIVYIKCYYDEKIGEKQVNVEICGNGFLKTMVRIMIGSALAVYFGNEEKDYIRKKLENPNADCKKILAASEGLYLYKVSY</sequence>
<comment type="caution">
    <text evidence="4">Lacks conserved residue(s) required for the propagation of feature annotation.</text>
</comment>
<organism evidence="9 10">
    <name type="scientific">Leptotrichia trevisanii</name>
    <dbReference type="NCBI Taxonomy" id="109328"/>
    <lineage>
        <taxon>Bacteria</taxon>
        <taxon>Fusobacteriati</taxon>
        <taxon>Fusobacteriota</taxon>
        <taxon>Fusobacteriia</taxon>
        <taxon>Fusobacteriales</taxon>
        <taxon>Leptotrichiaceae</taxon>
        <taxon>Leptotrichia</taxon>
    </lineage>
</organism>
<keyword evidence="2 4" id="KW-0819">tRNA processing</keyword>
<evidence type="ECO:0000256" key="3">
    <source>
        <dbReference type="ARBA" id="ARBA00023235"/>
    </source>
</evidence>
<dbReference type="InterPro" id="IPR020094">
    <property type="entry name" value="TruA/RsuA/RluB/E/F_N"/>
</dbReference>
<feature type="domain" description="Pseudouridine synthase I TruA alpha/beta" evidence="8">
    <location>
        <begin position="9"/>
        <end position="106"/>
    </location>
</feature>
<evidence type="ECO:0000313" key="9">
    <source>
        <dbReference type="EMBL" id="BBM46158.1"/>
    </source>
</evidence>
<dbReference type="CDD" id="cd02570">
    <property type="entry name" value="PseudoU_synth_EcTruA"/>
    <property type="match status" value="1"/>
</dbReference>
<feature type="active site" description="Nucleophile" evidence="4 5">
    <location>
        <position position="54"/>
    </location>
</feature>
<evidence type="ECO:0000259" key="8">
    <source>
        <dbReference type="Pfam" id="PF01416"/>
    </source>
</evidence>
<dbReference type="InterPro" id="IPR020103">
    <property type="entry name" value="PsdUridine_synth_cat_dom_sf"/>
</dbReference>
<dbReference type="PANTHER" id="PTHR11142:SF0">
    <property type="entry name" value="TRNA PSEUDOURIDINE SYNTHASE-LIKE 1"/>
    <property type="match status" value="1"/>
</dbReference>
<dbReference type="GO" id="GO:0003723">
    <property type="term" value="F:RNA binding"/>
    <property type="evidence" value="ECO:0007669"/>
    <property type="project" value="InterPro"/>
</dbReference>
<dbReference type="Proteomes" id="UP000422644">
    <property type="component" value="Chromosome"/>
</dbReference>
<reference evidence="9 10" key="1">
    <citation type="submission" date="2019-07" db="EMBL/GenBank/DDBJ databases">
        <title>Complete Genome Sequence of Leptotrichia trevisanii Strain JMUB3870.</title>
        <authorList>
            <person name="Watanabe S."/>
            <person name="Cui L."/>
        </authorList>
    </citation>
    <scope>NUCLEOTIDE SEQUENCE [LARGE SCALE GENOMIC DNA]</scope>
    <source>
        <strain evidence="9 10">JMUB3870</strain>
    </source>
</reference>
<evidence type="ECO:0000256" key="7">
    <source>
        <dbReference type="RuleBase" id="RU003792"/>
    </source>
</evidence>
<feature type="domain" description="Pseudouridine synthase I TruA alpha/beta" evidence="8">
    <location>
        <begin position="147"/>
        <end position="250"/>
    </location>
</feature>
<keyword evidence="10" id="KW-1185">Reference proteome</keyword>
<dbReference type="NCBIfam" id="TIGR00071">
    <property type="entry name" value="hisT_truA"/>
    <property type="match status" value="1"/>
</dbReference>
<comment type="subunit">
    <text evidence="4">Homodimer.</text>
</comment>
<evidence type="ECO:0000256" key="6">
    <source>
        <dbReference type="PIRSR" id="PIRSR001430-2"/>
    </source>
</evidence>
<evidence type="ECO:0000256" key="5">
    <source>
        <dbReference type="PIRSR" id="PIRSR001430-1"/>
    </source>
</evidence>
<evidence type="ECO:0000256" key="2">
    <source>
        <dbReference type="ARBA" id="ARBA00022694"/>
    </source>
</evidence>
<gene>
    <name evidence="4" type="primary">truA</name>
    <name evidence="9" type="ORF">JMUB3870_2285</name>
</gene>
<dbReference type="GO" id="GO:0031119">
    <property type="term" value="P:tRNA pseudouridine synthesis"/>
    <property type="evidence" value="ECO:0007669"/>
    <property type="project" value="UniProtKB-UniRule"/>
</dbReference>
<comment type="similarity">
    <text evidence="1 4 7">Belongs to the tRNA pseudouridine synthase TruA family.</text>
</comment>
<evidence type="ECO:0000313" key="10">
    <source>
        <dbReference type="Proteomes" id="UP000422644"/>
    </source>
</evidence>
<dbReference type="SUPFAM" id="SSF55120">
    <property type="entry name" value="Pseudouridine synthase"/>
    <property type="match status" value="1"/>
</dbReference>
<protein>
    <recommendedName>
        <fullName evidence="4">tRNA pseudouridine synthase A</fullName>
        <ecNumber evidence="4">5.4.99.12</ecNumber>
    </recommendedName>
    <alternativeName>
        <fullName evidence="4">tRNA pseudouridine(38-40) synthase</fullName>
    </alternativeName>
    <alternativeName>
        <fullName evidence="4">tRNA pseudouridylate synthase I</fullName>
    </alternativeName>
    <alternativeName>
        <fullName evidence="4">tRNA-uridine isomerase I</fullName>
    </alternativeName>
</protein>
<evidence type="ECO:0000256" key="4">
    <source>
        <dbReference type="HAMAP-Rule" id="MF_00171"/>
    </source>
</evidence>
<evidence type="ECO:0000256" key="1">
    <source>
        <dbReference type="ARBA" id="ARBA00009375"/>
    </source>
</evidence>
<accession>A0A510K3A9</accession>
<comment type="function">
    <text evidence="4">Formation of pseudouridine at positions 38, 39 and 40 in the anticodon stem and loop of transfer RNAs.</text>
</comment>
<feature type="binding site" evidence="4 6">
    <location>
        <position position="112"/>
    </location>
    <ligand>
        <name>substrate</name>
    </ligand>
</feature>